<sequence length="188" mass="21758">MTAQQVVDMNPLNRYRSERQNIDYAIHSVISDLCSRYKMKKILMIGDYLKTIKKSLKIIEPIILEELEFEIDHSKSNDFDGVIALRPIDFFSEPSAFIEAVSLKIQVGGLLVTAIPYYGYFELLSMSWYRWWSLMGFIGLDKESLRYWSKECAVNSLEANGFKITESIGVRDGSLQWKNLILVARKIK</sequence>
<dbReference type="AlphaFoldDB" id="W6M1M6"/>
<dbReference type="STRING" id="1400863.BN873_150109"/>
<gene>
    <name evidence="1" type="ORF">BN873_150109</name>
</gene>
<dbReference type="OrthoDB" id="9789123at2"/>
<accession>W6M1M6</accession>
<dbReference type="SUPFAM" id="SSF53335">
    <property type="entry name" value="S-adenosyl-L-methionine-dependent methyltransferases"/>
    <property type="match status" value="1"/>
</dbReference>
<name>W6M1M6_9GAMM</name>
<dbReference type="RefSeq" id="WP_048670432.1">
    <property type="nucleotide sequence ID" value="NZ_CBTJ020000020.1"/>
</dbReference>
<organism evidence="1 2">
    <name type="scientific">Candidatus Competibacter denitrificans Run_A_D11</name>
    <dbReference type="NCBI Taxonomy" id="1400863"/>
    <lineage>
        <taxon>Bacteria</taxon>
        <taxon>Pseudomonadati</taxon>
        <taxon>Pseudomonadota</taxon>
        <taxon>Gammaproteobacteria</taxon>
        <taxon>Candidatus Competibacteraceae</taxon>
        <taxon>Candidatus Competibacter</taxon>
    </lineage>
</organism>
<dbReference type="InterPro" id="IPR029063">
    <property type="entry name" value="SAM-dependent_MTases_sf"/>
</dbReference>
<dbReference type="EMBL" id="CBTJ020000020">
    <property type="protein sequence ID" value="CDI01321.1"/>
    <property type="molecule type" value="Genomic_DNA"/>
</dbReference>
<reference evidence="1" key="1">
    <citation type="submission" date="2013-07" db="EMBL/GenBank/DDBJ databases">
        <authorList>
            <person name="McIlroy S."/>
        </authorList>
    </citation>
    <scope>NUCLEOTIDE SEQUENCE [LARGE SCALE GENOMIC DNA]</scope>
    <source>
        <strain evidence="1">Run_A_D11</strain>
    </source>
</reference>
<keyword evidence="2" id="KW-1185">Reference proteome</keyword>
<reference evidence="1" key="2">
    <citation type="submission" date="2014-03" db="EMBL/GenBank/DDBJ databases">
        <title>Candidatus Competibacter-lineage genomes retrieved from metagenomes reveal functional metabolic diversity.</title>
        <authorList>
            <person name="McIlroy S.J."/>
            <person name="Albertsen M."/>
            <person name="Andresen E.K."/>
            <person name="Saunders A.M."/>
            <person name="Kristiansen R."/>
            <person name="Stokholm-Bjerregaard M."/>
            <person name="Nielsen K.L."/>
            <person name="Nielsen P.H."/>
        </authorList>
    </citation>
    <scope>NUCLEOTIDE SEQUENCE</scope>
    <source>
        <strain evidence="1">Run_A_D11</strain>
    </source>
</reference>
<protein>
    <submittedName>
        <fullName evidence="1">Uncharacterized protein</fullName>
    </submittedName>
</protein>
<evidence type="ECO:0000313" key="1">
    <source>
        <dbReference type="EMBL" id="CDI01321.1"/>
    </source>
</evidence>
<evidence type="ECO:0000313" key="2">
    <source>
        <dbReference type="Proteomes" id="UP000035760"/>
    </source>
</evidence>
<dbReference type="Proteomes" id="UP000035760">
    <property type="component" value="Unassembled WGS sequence"/>
</dbReference>
<dbReference type="Gene3D" id="3.40.50.150">
    <property type="entry name" value="Vaccinia Virus protein VP39"/>
    <property type="match status" value="1"/>
</dbReference>
<comment type="caution">
    <text evidence="1">The sequence shown here is derived from an EMBL/GenBank/DDBJ whole genome shotgun (WGS) entry which is preliminary data.</text>
</comment>
<proteinExistence type="predicted"/>